<dbReference type="EMBL" id="JANBPK010000857">
    <property type="protein sequence ID" value="KAJ2929819.1"/>
    <property type="molecule type" value="Genomic_DNA"/>
</dbReference>
<gene>
    <name evidence="2" type="ORF">H1R20_g7262</name>
</gene>
<dbReference type="AlphaFoldDB" id="A0A9W8JBK0"/>
<reference evidence="2" key="1">
    <citation type="submission" date="2022-06" db="EMBL/GenBank/DDBJ databases">
        <title>Genome Sequence of Candolleomyces eurysporus.</title>
        <authorList>
            <person name="Buettner E."/>
        </authorList>
    </citation>
    <scope>NUCLEOTIDE SEQUENCE</scope>
    <source>
        <strain evidence="2">VTCC 930004</strain>
    </source>
</reference>
<sequence length="200" mass="21379">MKLAITDIRFLFLVVGSGFVALGLFTPIFYIVSYANHISTISFNPYYVLAILNAGGIFGRIAPAYLSDSLGHFNLLFPSALFSGLSCVTLWLGAKNLQVLLAFAAVYGFWSGAFVSLIAPCVVRVSSFERGDVGTRIGLLYSVISVPSLIGNPIAGALLSHDPHGSYTGTIIFAGATVMLGSIFIFMAKCAIERRILARV</sequence>
<feature type="transmembrane region" description="Helical" evidence="1">
    <location>
        <begin position="137"/>
        <end position="159"/>
    </location>
</feature>
<organism evidence="2 3">
    <name type="scientific">Candolleomyces eurysporus</name>
    <dbReference type="NCBI Taxonomy" id="2828524"/>
    <lineage>
        <taxon>Eukaryota</taxon>
        <taxon>Fungi</taxon>
        <taxon>Dikarya</taxon>
        <taxon>Basidiomycota</taxon>
        <taxon>Agaricomycotina</taxon>
        <taxon>Agaricomycetes</taxon>
        <taxon>Agaricomycetidae</taxon>
        <taxon>Agaricales</taxon>
        <taxon>Agaricineae</taxon>
        <taxon>Psathyrellaceae</taxon>
        <taxon>Candolleomyces</taxon>
    </lineage>
</organism>
<feature type="non-terminal residue" evidence="2">
    <location>
        <position position="200"/>
    </location>
</feature>
<dbReference type="Gene3D" id="1.20.1250.20">
    <property type="entry name" value="MFS general substrate transporter like domains"/>
    <property type="match status" value="1"/>
</dbReference>
<keyword evidence="1" id="KW-0472">Membrane</keyword>
<dbReference type="InterPro" id="IPR036259">
    <property type="entry name" value="MFS_trans_sf"/>
</dbReference>
<keyword evidence="3" id="KW-1185">Reference proteome</keyword>
<evidence type="ECO:0000313" key="2">
    <source>
        <dbReference type="EMBL" id="KAJ2929819.1"/>
    </source>
</evidence>
<dbReference type="OrthoDB" id="6509908at2759"/>
<proteinExistence type="predicted"/>
<evidence type="ECO:0000256" key="1">
    <source>
        <dbReference type="SAM" id="Phobius"/>
    </source>
</evidence>
<feature type="transmembrane region" description="Helical" evidence="1">
    <location>
        <begin position="100"/>
        <end position="125"/>
    </location>
</feature>
<dbReference type="PANTHER" id="PTHR11360:SF177">
    <property type="entry name" value="RIBOFLAVIN TRANSPORTER MCH5"/>
    <property type="match status" value="1"/>
</dbReference>
<keyword evidence="1" id="KW-0812">Transmembrane</keyword>
<evidence type="ECO:0008006" key="4">
    <source>
        <dbReference type="Google" id="ProtNLM"/>
    </source>
</evidence>
<dbReference type="PANTHER" id="PTHR11360">
    <property type="entry name" value="MONOCARBOXYLATE TRANSPORTER"/>
    <property type="match status" value="1"/>
</dbReference>
<keyword evidence="1" id="KW-1133">Transmembrane helix</keyword>
<feature type="transmembrane region" description="Helical" evidence="1">
    <location>
        <begin position="171"/>
        <end position="192"/>
    </location>
</feature>
<comment type="caution">
    <text evidence="2">The sequence shown here is derived from an EMBL/GenBank/DDBJ whole genome shotgun (WGS) entry which is preliminary data.</text>
</comment>
<accession>A0A9W8JBK0</accession>
<evidence type="ECO:0000313" key="3">
    <source>
        <dbReference type="Proteomes" id="UP001140091"/>
    </source>
</evidence>
<dbReference type="InterPro" id="IPR050327">
    <property type="entry name" value="Proton-linked_MCT"/>
</dbReference>
<dbReference type="SUPFAM" id="SSF103473">
    <property type="entry name" value="MFS general substrate transporter"/>
    <property type="match status" value="1"/>
</dbReference>
<feature type="transmembrane region" description="Helical" evidence="1">
    <location>
        <begin position="46"/>
        <end position="66"/>
    </location>
</feature>
<name>A0A9W8JBK0_9AGAR</name>
<feature type="transmembrane region" description="Helical" evidence="1">
    <location>
        <begin position="73"/>
        <end position="94"/>
    </location>
</feature>
<protein>
    <recommendedName>
        <fullName evidence="4">MFS general substrate transporter</fullName>
    </recommendedName>
</protein>
<feature type="transmembrane region" description="Helical" evidence="1">
    <location>
        <begin position="12"/>
        <end position="34"/>
    </location>
</feature>
<dbReference type="Proteomes" id="UP001140091">
    <property type="component" value="Unassembled WGS sequence"/>
</dbReference>